<keyword evidence="2" id="KW-1133">Transmembrane helix</keyword>
<proteinExistence type="predicted"/>
<evidence type="ECO:0000256" key="2">
    <source>
        <dbReference type="SAM" id="Phobius"/>
    </source>
</evidence>
<accession>A0A5R9FXE7</accession>
<keyword evidence="2" id="KW-0472">Membrane</keyword>
<dbReference type="Proteomes" id="UP000305906">
    <property type="component" value="Unassembled WGS sequence"/>
</dbReference>
<dbReference type="EMBL" id="VBZC01000007">
    <property type="protein sequence ID" value="TLS46600.1"/>
    <property type="molecule type" value="Genomic_DNA"/>
</dbReference>
<feature type="compositionally biased region" description="Basic residues" evidence="1">
    <location>
        <begin position="8"/>
        <end position="17"/>
    </location>
</feature>
<evidence type="ECO:0000313" key="4">
    <source>
        <dbReference type="Proteomes" id="UP000305906"/>
    </source>
</evidence>
<feature type="transmembrane region" description="Helical" evidence="2">
    <location>
        <begin position="148"/>
        <end position="171"/>
    </location>
</feature>
<dbReference type="AlphaFoldDB" id="A0A5R9FXE7"/>
<organism evidence="3 4">
    <name type="scientific">Streptomyces montanus</name>
    <dbReference type="NCBI Taxonomy" id="2580423"/>
    <lineage>
        <taxon>Bacteria</taxon>
        <taxon>Bacillati</taxon>
        <taxon>Actinomycetota</taxon>
        <taxon>Actinomycetes</taxon>
        <taxon>Kitasatosporales</taxon>
        <taxon>Streptomycetaceae</taxon>
        <taxon>Streptomyces</taxon>
    </lineage>
</organism>
<sequence>MTTTALRRIQRPGKGRKLSAAPDPETPASKTPASKTAYKVTGIRVLRSEWAKFWSLRSSWITLGVAVVLLILFGAIASYTYSPDAVATGGPPGPGSGGDSDAISLALTGVTFASLAIGVLGVLLSAGEYSTGMIRSSLAAVPRRLPVLWSKAAVIGPIALILTTIGALAAFQLGAPGLDGENIALTLGDDGVLRSLAGAGVYLGLVAVFGVALGVLLRSSAGAIAVLVGVLLILPGLASLLPDSWYDTLSPYFPSNAGSAIYALHESSDALSPGAGLAVFAGWVALALAGAAFRLVKTDA</sequence>
<evidence type="ECO:0000256" key="1">
    <source>
        <dbReference type="SAM" id="MobiDB-lite"/>
    </source>
</evidence>
<dbReference type="RefSeq" id="WP_138044361.1">
    <property type="nucleotide sequence ID" value="NZ_VBZC01000007.1"/>
</dbReference>
<dbReference type="PANTHER" id="PTHR37305">
    <property type="entry name" value="INTEGRAL MEMBRANE PROTEIN-RELATED"/>
    <property type="match status" value="1"/>
</dbReference>
<keyword evidence="2" id="KW-0812">Transmembrane</keyword>
<feature type="transmembrane region" description="Helical" evidence="2">
    <location>
        <begin position="223"/>
        <end position="241"/>
    </location>
</feature>
<comment type="caution">
    <text evidence="3">The sequence shown here is derived from an EMBL/GenBank/DDBJ whole genome shotgun (WGS) entry which is preliminary data.</text>
</comment>
<feature type="transmembrane region" description="Helical" evidence="2">
    <location>
        <begin position="102"/>
        <end position="127"/>
    </location>
</feature>
<feature type="region of interest" description="Disordered" evidence="1">
    <location>
        <begin position="1"/>
        <end position="34"/>
    </location>
</feature>
<dbReference type="PANTHER" id="PTHR37305:SF1">
    <property type="entry name" value="MEMBRANE PROTEIN"/>
    <property type="match status" value="1"/>
</dbReference>
<gene>
    <name evidence="3" type="ORF">FE633_07815</name>
</gene>
<protein>
    <submittedName>
        <fullName evidence="3">ABC transporter permease</fullName>
    </submittedName>
</protein>
<evidence type="ECO:0000313" key="3">
    <source>
        <dbReference type="EMBL" id="TLS46600.1"/>
    </source>
</evidence>
<name>A0A5R9FXE7_9ACTN</name>
<feature type="transmembrane region" description="Helical" evidence="2">
    <location>
        <begin position="191"/>
        <end position="216"/>
    </location>
</feature>
<feature type="transmembrane region" description="Helical" evidence="2">
    <location>
        <begin position="60"/>
        <end position="82"/>
    </location>
</feature>
<reference evidence="3 4" key="1">
    <citation type="submission" date="2019-05" db="EMBL/GenBank/DDBJ databases">
        <title>Streptomyces sp. NEAU-C151, a novel actinomycete isolated from soil.</title>
        <authorList>
            <person name="Han L."/>
            <person name="Jiang H."/>
        </authorList>
    </citation>
    <scope>NUCLEOTIDE SEQUENCE [LARGE SCALE GENOMIC DNA]</scope>
    <source>
        <strain evidence="3 4">NEAU-C151</strain>
    </source>
</reference>
<feature type="transmembrane region" description="Helical" evidence="2">
    <location>
        <begin position="275"/>
        <end position="296"/>
    </location>
</feature>
<keyword evidence="4" id="KW-1185">Reference proteome</keyword>